<name>A0AAV8YAM9_9CUCU</name>
<dbReference type="PANTHER" id="PTHR13244">
    <property type="entry name" value="ZINC FINGER MYND DOMAIN CONTAINING PROTEIN 10"/>
    <property type="match status" value="1"/>
</dbReference>
<gene>
    <name evidence="1" type="ORF">NQ318_010024</name>
</gene>
<keyword evidence="2" id="KW-1185">Reference proteome</keyword>
<sequence>MDSILLPNEIEMFIEAMAPQHIKNIGNRLWLDSHQRLQKLNQEALIEATALKEEHVKECLISLGKVNVLIHEAILVNIWKHKVLPELLKVEPNPSSTFVAYSVLYHEAVCVALLELVLYHPSCCEALNDSAADLLDYLSGTASQLLTTTQTEAVNNESAEKELLRQRNNLTFEIGIRSLSIIRYLTETIERLPVSIYNRMYSVHDIPVLFTEILIASPWVKDGRQYSAGTWKDWDKEQLGQTEAQVWLTLRQLLLDPECPKYYAITDSRQAQLTRLLPLMRPSLLDQLSPLMELKHWLCQLSVVKQSAPPPKPLLLETVLEIKERILQQAGGKWKKIAQKQAPFVFISNREDMQEVAKKLNEAYNTDLLEKFEVKEQATCSQCGKGAIQRCSRCKRRGTVPGLVR</sequence>
<dbReference type="GO" id="GO:0044458">
    <property type="term" value="P:motile cilium assembly"/>
    <property type="evidence" value="ECO:0007669"/>
    <property type="project" value="TreeGrafter"/>
</dbReference>
<evidence type="ECO:0000313" key="2">
    <source>
        <dbReference type="Proteomes" id="UP001162162"/>
    </source>
</evidence>
<comment type="caution">
    <text evidence="1">The sequence shown here is derived from an EMBL/GenBank/DDBJ whole genome shotgun (WGS) entry which is preliminary data.</text>
</comment>
<dbReference type="AlphaFoldDB" id="A0AAV8YAM9"/>
<protein>
    <recommendedName>
        <fullName evidence="3">Zinc finger MYND domain-containing protein 10</fullName>
    </recommendedName>
</protein>
<evidence type="ECO:0008006" key="3">
    <source>
        <dbReference type="Google" id="ProtNLM"/>
    </source>
</evidence>
<dbReference type="InterPro" id="IPR052298">
    <property type="entry name" value="ZMYND10"/>
</dbReference>
<dbReference type="Proteomes" id="UP001162162">
    <property type="component" value="Unassembled WGS sequence"/>
</dbReference>
<organism evidence="1 2">
    <name type="scientific">Aromia moschata</name>
    <dbReference type="NCBI Taxonomy" id="1265417"/>
    <lineage>
        <taxon>Eukaryota</taxon>
        <taxon>Metazoa</taxon>
        <taxon>Ecdysozoa</taxon>
        <taxon>Arthropoda</taxon>
        <taxon>Hexapoda</taxon>
        <taxon>Insecta</taxon>
        <taxon>Pterygota</taxon>
        <taxon>Neoptera</taxon>
        <taxon>Endopterygota</taxon>
        <taxon>Coleoptera</taxon>
        <taxon>Polyphaga</taxon>
        <taxon>Cucujiformia</taxon>
        <taxon>Chrysomeloidea</taxon>
        <taxon>Cerambycidae</taxon>
        <taxon>Cerambycinae</taxon>
        <taxon>Callichromatini</taxon>
        <taxon>Aromia</taxon>
    </lineage>
</organism>
<dbReference type="EMBL" id="JAPWTK010000150">
    <property type="protein sequence ID" value="KAJ8947878.1"/>
    <property type="molecule type" value="Genomic_DNA"/>
</dbReference>
<accession>A0AAV8YAM9</accession>
<dbReference type="GO" id="GO:0034451">
    <property type="term" value="C:centriolar satellite"/>
    <property type="evidence" value="ECO:0007669"/>
    <property type="project" value="TreeGrafter"/>
</dbReference>
<evidence type="ECO:0000313" key="1">
    <source>
        <dbReference type="EMBL" id="KAJ8947878.1"/>
    </source>
</evidence>
<proteinExistence type="predicted"/>
<dbReference type="GO" id="GO:0036159">
    <property type="term" value="P:inner dynein arm assembly"/>
    <property type="evidence" value="ECO:0007669"/>
    <property type="project" value="TreeGrafter"/>
</dbReference>
<dbReference type="PANTHER" id="PTHR13244:SF7">
    <property type="entry name" value="ZINC FINGER MYND DOMAIN-CONTAINING PROTEIN 10"/>
    <property type="match status" value="1"/>
</dbReference>
<dbReference type="GO" id="GO:0036158">
    <property type="term" value="P:outer dynein arm assembly"/>
    <property type="evidence" value="ECO:0007669"/>
    <property type="project" value="TreeGrafter"/>
</dbReference>
<reference evidence="1" key="1">
    <citation type="journal article" date="2023" name="Insect Mol. Biol.">
        <title>Genome sequencing provides insights into the evolution of gene families encoding plant cell wall-degrading enzymes in longhorned beetles.</title>
        <authorList>
            <person name="Shin N.R."/>
            <person name="Okamura Y."/>
            <person name="Kirsch R."/>
            <person name="Pauchet Y."/>
        </authorList>
    </citation>
    <scope>NUCLEOTIDE SEQUENCE</scope>
    <source>
        <strain evidence="1">AMC_N1</strain>
    </source>
</reference>
<dbReference type="GO" id="GO:0005737">
    <property type="term" value="C:cytoplasm"/>
    <property type="evidence" value="ECO:0007669"/>
    <property type="project" value="TreeGrafter"/>
</dbReference>